<dbReference type="Proteomes" id="UP000789739">
    <property type="component" value="Unassembled WGS sequence"/>
</dbReference>
<proteinExistence type="predicted"/>
<organism evidence="2 3">
    <name type="scientific">Paraglomus brasilianum</name>
    <dbReference type="NCBI Taxonomy" id="144538"/>
    <lineage>
        <taxon>Eukaryota</taxon>
        <taxon>Fungi</taxon>
        <taxon>Fungi incertae sedis</taxon>
        <taxon>Mucoromycota</taxon>
        <taxon>Glomeromycotina</taxon>
        <taxon>Glomeromycetes</taxon>
        <taxon>Paraglomerales</taxon>
        <taxon>Paraglomeraceae</taxon>
        <taxon>Paraglomus</taxon>
    </lineage>
</organism>
<feature type="region of interest" description="Disordered" evidence="1">
    <location>
        <begin position="792"/>
        <end position="859"/>
    </location>
</feature>
<feature type="region of interest" description="Disordered" evidence="1">
    <location>
        <begin position="222"/>
        <end position="254"/>
    </location>
</feature>
<feature type="compositionally biased region" description="Polar residues" evidence="1">
    <location>
        <begin position="447"/>
        <end position="458"/>
    </location>
</feature>
<feature type="compositionally biased region" description="Polar residues" evidence="1">
    <location>
        <begin position="880"/>
        <end position="901"/>
    </location>
</feature>
<feature type="compositionally biased region" description="Basic and acidic residues" evidence="1">
    <location>
        <begin position="437"/>
        <end position="446"/>
    </location>
</feature>
<accession>A0A9N9D5X0</accession>
<gene>
    <name evidence="2" type="ORF">PBRASI_LOCUS8871</name>
</gene>
<feature type="region of interest" description="Disordered" evidence="1">
    <location>
        <begin position="748"/>
        <end position="767"/>
    </location>
</feature>
<dbReference type="OrthoDB" id="2407028at2759"/>
<feature type="region of interest" description="Disordered" evidence="1">
    <location>
        <begin position="418"/>
        <end position="477"/>
    </location>
</feature>
<evidence type="ECO:0000256" key="1">
    <source>
        <dbReference type="SAM" id="MobiDB-lite"/>
    </source>
</evidence>
<feature type="region of interest" description="Disordered" evidence="1">
    <location>
        <begin position="880"/>
        <end position="910"/>
    </location>
</feature>
<evidence type="ECO:0000313" key="3">
    <source>
        <dbReference type="Proteomes" id="UP000789739"/>
    </source>
</evidence>
<evidence type="ECO:0000313" key="2">
    <source>
        <dbReference type="EMBL" id="CAG8623999.1"/>
    </source>
</evidence>
<comment type="caution">
    <text evidence="2">The sequence shown here is derived from an EMBL/GenBank/DDBJ whole genome shotgun (WGS) entry which is preliminary data.</text>
</comment>
<feature type="compositionally biased region" description="Polar residues" evidence="1">
    <location>
        <begin position="224"/>
        <end position="254"/>
    </location>
</feature>
<feature type="compositionally biased region" description="Polar residues" evidence="1">
    <location>
        <begin position="418"/>
        <end position="433"/>
    </location>
</feature>
<feature type="compositionally biased region" description="Polar residues" evidence="1">
    <location>
        <begin position="837"/>
        <end position="859"/>
    </location>
</feature>
<name>A0A9N9D5X0_9GLOM</name>
<sequence length="1051" mass="115867">MRRQSPAEDILHQYFISSYFRTSLGFPQLKKKFRRQEKSKTFSSPTPLTYAASDAKAASRNLSLMNAKQTDGNNAQNVFLTNAFSPSISLDNIQENKEEPPNNVKGFHFIRRSETNDLALQTPNTNCRNNKAYHISEVMYYNRSMREDANDLRKKDSKSFGADSHSKGSQPPGPVPTIVVQRASLTESLHSLSSYNLSTPNKARNGENYGVIENKVMNADDAQNLPSEGSKVQHSTTDSSHANQEGESSTASNVIPNASAMDFPYLAYPILDNGRQTLDKPSSTDNSMHGQAAPDVDEAKYTFLSSLFNDSGSDDLALTMPSSNSNTTQPANTHIDNQLVNKSSNGPYDTQYYSHTGNSVTQRDLSEESSEINTLEDIAIKNAAFDNDDDNDSEAPTSAAPIIQYQLTTYSVTSVSRNDNVTDKNANNANVNAYETKGSDISRDNDNNNAYPGSSNTRLYEPIEQSDETPAKPRPPPMSLTDILIATGQMDVANQALAVRRANAFPEPESPKSPTRKFGFNKFRRTPKISGPVLVSSTSNIKTVPIVHLNPNENLKIFNKLQIDAAGISKSMKKFKVFAQDEPNRTMNISEPEVLMTPSLCKYFSEETLRRRFHIDPTQSIHGVEPASENSQGQFVKSFAAATATEHGKPRLHDKQLPDIPQAYSDAIPQSTNPVEPLYNINAIKRHTEGVKRFASVPKKETVWNLNSSENTNPIEDEQSITGRDYALRTPPPTPVSPSFAIANEATFGRASTEKSERDGAHRRKAESTVAAKIFSALNNFTDRNATAKYEPDFSDKADRHVKDKREHGANASKDGKRRRRSFVKNTIIVTQRPDDTQASSGTTQPDFSDGNANDNNRATIGAQGRKWLLAQCVTRNAPTESTNQGAINTAENASNDQGPNSLDDHQLRSSPDSFYAESLYDLYQYSEDSAGISSASLQDQDKNKGQDDETNDIWRVVNGLRLSSHVSQGNRNVYQKDAAGVESDAYYMAKKDGDAASFYRNDPSGSYRSTFTPPPLRPVVKPHSPASNKMSSDYFLPKLGTIYGSAAARI</sequence>
<dbReference type="AlphaFoldDB" id="A0A9N9D5X0"/>
<feature type="region of interest" description="Disordered" evidence="1">
    <location>
        <begin position="323"/>
        <end position="347"/>
    </location>
</feature>
<dbReference type="EMBL" id="CAJVPI010001713">
    <property type="protein sequence ID" value="CAG8623999.1"/>
    <property type="molecule type" value="Genomic_DNA"/>
</dbReference>
<feature type="region of interest" description="Disordered" evidence="1">
    <location>
        <begin position="149"/>
        <end position="177"/>
    </location>
</feature>
<feature type="compositionally biased region" description="Basic and acidic residues" evidence="1">
    <location>
        <begin position="792"/>
        <end position="809"/>
    </location>
</feature>
<keyword evidence="3" id="KW-1185">Reference proteome</keyword>
<protein>
    <submittedName>
        <fullName evidence="2">11369_t:CDS:1</fullName>
    </submittedName>
</protein>
<reference evidence="2" key="1">
    <citation type="submission" date="2021-06" db="EMBL/GenBank/DDBJ databases">
        <authorList>
            <person name="Kallberg Y."/>
            <person name="Tangrot J."/>
            <person name="Rosling A."/>
        </authorList>
    </citation>
    <scope>NUCLEOTIDE SEQUENCE</scope>
    <source>
        <strain evidence="2">BR232B</strain>
    </source>
</reference>
<feature type="region of interest" description="Disordered" evidence="1">
    <location>
        <begin position="1007"/>
        <end position="1028"/>
    </location>
</feature>
<feature type="compositionally biased region" description="Basic and acidic residues" evidence="1">
    <location>
        <begin position="149"/>
        <end position="158"/>
    </location>
</feature>